<dbReference type="InterPro" id="IPR003825">
    <property type="entry name" value="Colicin-V_CvpA"/>
</dbReference>
<feature type="transmembrane region" description="Helical" evidence="5">
    <location>
        <begin position="75"/>
        <end position="96"/>
    </location>
</feature>
<keyword evidence="7" id="KW-1185">Reference proteome</keyword>
<dbReference type="Proteomes" id="UP000051139">
    <property type="component" value="Unassembled WGS sequence"/>
</dbReference>
<evidence type="ECO:0000256" key="2">
    <source>
        <dbReference type="ARBA" id="ARBA00022692"/>
    </source>
</evidence>
<evidence type="ECO:0000256" key="5">
    <source>
        <dbReference type="SAM" id="Phobius"/>
    </source>
</evidence>
<keyword evidence="4 5" id="KW-0472">Membrane</keyword>
<proteinExistence type="predicted"/>
<evidence type="ECO:0000256" key="1">
    <source>
        <dbReference type="ARBA" id="ARBA00004141"/>
    </source>
</evidence>
<accession>A0A0R2L162</accession>
<evidence type="ECO:0000256" key="4">
    <source>
        <dbReference type="ARBA" id="ARBA00023136"/>
    </source>
</evidence>
<comment type="caution">
    <text evidence="6">The sequence shown here is derived from an EMBL/GenBank/DDBJ whole genome shotgun (WGS) entry which is preliminary data.</text>
</comment>
<evidence type="ECO:0000256" key="3">
    <source>
        <dbReference type="ARBA" id="ARBA00022989"/>
    </source>
</evidence>
<evidence type="ECO:0000313" key="6">
    <source>
        <dbReference type="EMBL" id="KRN95443.1"/>
    </source>
</evidence>
<evidence type="ECO:0008006" key="8">
    <source>
        <dbReference type="Google" id="ProtNLM"/>
    </source>
</evidence>
<feature type="transmembrane region" description="Helical" evidence="5">
    <location>
        <begin position="116"/>
        <end position="139"/>
    </location>
</feature>
<dbReference type="EMBL" id="JQCB01000008">
    <property type="protein sequence ID" value="KRN95443.1"/>
    <property type="molecule type" value="Genomic_DNA"/>
</dbReference>
<protein>
    <recommendedName>
        <fullName evidence="8">CvpA family protein</fullName>
    </recommendedName>
</protein>
<name>A0A0R2L162_9LACO</name>
<keyword evidence="3 5" id="KW-1133">Transmembrane helix</keyword>
<sequence length="175" mass="19747">MILSLIIIFLLLTALGRGWHRGFVVEFMHTVGYLVVLILVKIITPNVAPMIGRFLPANHQTSANTDLLANQVNHFWVSGITFWVLMIVGIILLHWFTRSLNLFTKLPVVHGVNALAGAGIAGLVMYVLIFFALAVAAVWPAPWLHEQVLHSPVSQWILHQTPLLSEQIFQWWLTR</sequence>
<dbReference type="AlphaFoldDB" id="A0A0R2L162"/>
<dbReference type="PANTHER" id="PTHR37306:SF1">
    <property type="entry name" value="COLICIN V PRODUCTION PROTEIN"/>
    <property type="match status" value="1"/>
</dbReference>
<feature type="transmembrane region" description="Helical" evidence="5">
    <location>
        <begin position="32"/>
        <end position="55"/>
    </location>
</feature>
<dbReference type="RefSeq" id="WP_057810593.1">
    <property type="nucleotide sequence ID" value="NZ_BJUD01000006.1"/>
</dbReference>
<dbReference type="GO" id="GO:0016020">
    <property type="term" value="C:membrane"/>
    <property type="evidence" value="ECO:0007669"/>
    <property type="project" value="UniProtKB-SubCell"/>
</dbReference>
<gene>
    <name evidence="6" type="ORF">IV55_GL001903</name>
</gene>
<comment type="subcellular location">
    <subcellularLocation>
        <location evidence="1">Membrane</location>
        <topology evidence="1">Multi-pass membrane protein</topology>
    </subcellularLocation>
</comment>
<dbReference type="STRING" id="348151.IV55_GL001903"/>
<dbReference type="PANTHER" id="PTHR37306">
    <property type="entry name" value="COLICIN V PRODUCTION PROTEIN"/>
    <property type="match status" value="1"/>
</dbReference>
<dbReference type="OrthoDB" id="2143375at2"/>
<dbReference type="GO" id="GO:0009403">
    <property type="term" value="P:toxin biosynthetic process"/>
    <property type="evidence" value="ECO:0007669"/>
    <property type="project" value="InterPro"/>
</dbReference>
<keyword evidence="2 5" id="KW-0812">Transmembrane</keyword>
<reference evidence="6 7" key="1">
    <citation type="journal article" date="2015" name="Genome Announc.">
        <title>Expanding the biotechnology potential of lactobacilli through comparative genomics of 213 strains and associated genera.</title>
        <authorList>
            <person name="Sun Z."/>
            <person name="Harris H.M."/>
            <person name="McCann A."/>
            <person name="Guo C."/>
            <person name="Argimon S."/>
            <person name="Zhang W."/>
            <person name="Yang X."/>
            <person name="Jeffery I.B."/>
            <person name="Cooney J.C."/>
            <person name="Kagawa T.F."/>
            <person name="Liu W."/>
            <person name="Song Y."/>
            <person name="Salvetti E."/>
            <person name="Wrobel A."/>
            <person name="Rasinkangas P."/>
            <person name="Parkhill J."/>
            <person name="Rea M.C."/>
            <person name="O'Sullivan O."/>
            <person name="Ritari J."/>
            <person name="Douillard F.P."/>
            <person name="Paul Ross R."/>
            <person name="Yang R."/>
            <person name="Briner A.E."/>
            <person name="Felis G.E."/>
            <person name="de Vos W.M."/>
            <person name="Barrangou R."/>
            <person name="Klaenhammer T.R."/>
            <person name="Caufield P.W."/>
            <person name="Cui Y."/>
            <person name="Zhang H."/>
            <person name="O'Toole P.W."/>
        </authorList>
    </citation>
    <scope>NUCLEOTIDE SEQUENCE [LARGE SCALE GENOMIC DNA]</scope>
    <source>
        <strain evidence="6 7">DSM 22696</strain>
    </source>
</reference>
<dbReference type="PATRIC" id="fig|348151.3.peg.1956"/>
<dbReference type="Pfam" id="PF02674">
    <property type="entry name" value="Colicin_V"/>
    <property type="match status" value="1"/>
</dbReference>
<organism evidence="6 7">
    <name type="scientific">Furfurilactobacillus siliginis</name>
    <dbReference type="NCBI Taxonomy" id="348151"/>
    <lineage>
        <taxon>Bacteria</taxon>
        <taxon>Bacillati</taxon>
        <taxon>Bacillota</taxon>
        <taxon>Bacilli</taxon>
        <taxon>Lactobacillales</taxon>
        <taxon>Lactobacillaceae</taxon>
        <taxon>Furfurilactobacillus</taxon>
    </lineage>
</organism>
<evidence type="ECO:0000313" key="7">
    <source>
        <dbReference type="Proteomes" id="UP000051139"/>
    </source>
</evidence>